<accession>A0A6A4CLH2</accession>
<dbReference type="EMBL" id="QXGE01001402">
    <property type="protein sequence ID" value="KAE9293102.1"/>
    <property type="molecule type" value="Genomic_DNA"/>
</dbReference>
<keyword evidence="1" id="KW-0472">Membrane</keyword>
<sequence>MTGVVWWLLSEALLVFFHFWHTRSCTQSRAAKRSPHLRRRYLYRPSAGANAASDWSCASVRHCSTRCSQ</sequence>
<evidence type="ECO:0000256" key="1">
    <source>
        <dbReference type="SAM" id="Phobius"/>
    </source>
</evidence>
<feature type="transmembrane region" description="Helical" evidence="1">
    <location>
        <begin position="6"/>
        <end position="23"/>
    </location>
</feature>
<keyword evidence="1" id="KW-0812">Transmembrane</keyword>
<dbReference type="AlphaFoldDB" id="A0A6A4CLH2"/>
<protein>
    <submittedName>
        <fullName evidence="2">Uncharacterized protein</fullName>
    </submittedName>
</protein>
<proteinExistence type="predicted"/>
<gene>
    <name evidence="2" type="ORF">PF001_g18416</name>
</gene>
<evidence type="ECO:0000313" key="3">
    <source>
        <dbReference type="Proteomes" id="UP000437068"/>
    </source>
</evidence>
<comment type="caution">
    <text evidence="2">The sequence shown here is derived from an EMBL/GenBank/DDBJ whole genome shotgun (WGS) entry which is preliminary data.</text>
</comment>
<name>A0A6A4CLH2_9STRA</name>
<organism evidence="2 3">
    <name type="scientific">Phytophthora fragariae</name>
    <dbReference type="NCBI Taxonomy" id="53985"/>
    <lineage>
        <taxon>Eukaryota</taxon>
        <taxon>Sar</taxon>
        <taxon>Stramenopiles</taxon>
        <taxon>Oomycota</taxon>
        <taxon>Peronosporomycetes</taxon>
        <taxon>Peronosporales</taxon>
        <taxon>Peronosporaceae</taxon>
        <taxon>Phytophthora</taxon>
    </lineage>
</organism>
<reference evidence="2 3" key="1">
    <citation type="submission" date="2018-08" db="EMBL/GenBank/DDBJ databases">
        <title>Genomic investigation of the strawberry pathogen Phytophthora fragariae indicates pathogenicity is determined by transcriptional variation in three key races.</title>
        <authorList>
            <person name="Adams T.M."/>
            <person name="Armitage A.D."/>
            <person name="Sobczyk M.K."/>
            <person name="Bates H.J."/>
            <person name="Dunwell J.M."/>
            <person name="Nellist C.F."/>
            <person name="Harrison R.J."/>
        </authorList>
    </citation>
    <scope>NUCLEOTIDE SEQUENCE [LARGE SCALE GENOMIC DNA]</scope>
    <source>
        <strain evidence="2 3">A4</strain>
    </source>
</reference>
<dbReference type="Proteomes" id="UP000437068">
    <property type="component" value="Unassembled WGS sequence"/>
</dbReference>
<evidence type="ECO:0000313" key="2">
    <source>
        <dbReference type="EMBL" id="KAE9293102.1"/>
    </source>
</evidence>
<keyword evidence="1" id="KW-1133">Transmembrane helix</keyword>